<dbReference type="GO" id="GO:1902201">
    <property type="term" value="P:negative regulation of bacterial-type flagellum-dependent cell motility"/>
    <property type="evidence" value="ECO:0007669"/>
    <property type="project" value="TreeGrafter"/>
</dbReference>
<gene>
    <name evidence="2" type="ORF">EV385_6361</name>
</gene>
<feature type="domain" description="GGDEF" evidence="1">
    <location>
        <begin position="382"/>
        <end position="519"/>
    </location>
</feature>
<reference evidence="2 3" key="1">
    <citation type="submission" date="2019-02" db="EMBL/GenBank/DDBJ databases">
        <title>Sequencing the genomes of 1000 actinobacteria strains.</title>
        <authorList>
            <person name="Klenk H.-P."/>
        </authorList>
    </citation>
    <scope>NUCLEOTIDE SEQUENCE [LARGE SCALE GENOMIC DNA]</scope>
    <source>
        <strain evidence="2 3">DSM 45162</strain>
    </source>
</reference>
<name>A0A4Q7ZT72_9ACTN</name>
<dbReference type="Proteomes" id="UP000292564">
    <property type="component" value="Unassembled WGS sequence"/>
</dbReference>
<dbReference type="Pfam" id="PF00990">
    <property type="entry name" value="GGDEF"/>
    <property type="match status" value="1"/>
</dbReference>
<dbReference type="SMART" id="SM00267">
    <property type="entry name" value="GGDEF"/>
    <property type="match status" value="1"/>
</dbReference>
<dbReference type="AlphaFoldDB" id="A0A4Q7ZT72"/>
<dbReference type="SUPFAM" id="SSF48452">
    <property type="entry name" value="TPR-like"/>
    <property type="match status" value="2"/>
</dbReference>
<dbReference type="InterPro" id="IPR029787">
    <property type="entry name" value="Nucleotide_cyclase"/>
</dbReference>
<dbReference type="PROSITE" id="PS50887">
    <property type="entry name" value="GGDEF"/>
    <property type="match status" value="1"/>
</dbReference>
<dbReference type="NCBIfam" id="TIGR00254">
    <property type="entry name" value="GGDEF"/>
    <property type="match status" value="1"/>
</dbReference>
<comment type="caution">
    <text evidence="2">The sequence shown here is derived from an EMBL/GenBank/DDBJ whole genome shotgun (WGS) entry which is preliminary data.</text>
</comment>
<dbReference type="SUPFAM" id="SSF55073">
    <property type="entry name" value="Nucleotide cyclase"/>
    <property type="match status" value="1"/>
</dbReference>
<dbReference type="EMBL" id="SHKY01000001">
    <property type="protein sequence ID" value="RZU54410.1"/>
    <property type="molecule type" value="Genomic_DNA"/>
</dbReference>
<dbReference type="InterPro" id="IPR050469">
    <property type="entry name" value="Diguanylate_Cyclase"/>
</dbReference>
<protein>
    <submittedName>
        <fullName evidence="2">Diguanylate cyclase (GGDEF)-like protein</fullName>
    </submittedName>
</protein>
<proteinExistence type="predicted"/>
<keyword evidence="3" id="KW-1185">Reference proteome</keyword>
<dbReference type="Gene3D" id="3.30.70.270">
    <property type="match status" value="1"/>
</dbReference>
<organism evidence="2 3">
    <name type="scientific">Krasilnikovia cinnamomea</name>
    <dbReference type="NCBI Taxonomy" id="349313"/>
    <lineage>
        <taxon>Bacteria</taxon>
        <taxon>Bacillati</taxon>
        <taxon>Actinomycetota</taxon>
        <taxon>Actinomycetes</taxon>
        <taxon>Micromonosporales</taxon>
        <taxon>Micromonosporaceae</taxon>
        <taxon>Krasilnikovia</taxon>
    </lineage>
</organism>
<dbReference type="GO" id="GO:0043709">
    <property type="term" value="P:cell adhesion involved in single-species biofilm formation"/>
    <property type="evidence" value="ECO:0007669"/>
    <property type="project" value="TreeGrafter"/>
</dbReference>
<dbReference type="Gene3D" id="1.25.40.10">
    <property type="entry name" value="Tetratricopeptide repeat domain"/>
    <property type="match status" value="1"/>
</dbReference>
<dbReference type="PANTHER" id="PTHR45138">
    <property type="entry name" value="REGULATORY COMPONENTS OF SENSORY TRANSDUCTION SYSTEM"/>
    <property type="match status" value="1"/>
</dbReference>
<dbReference type="CDD" id="cd01949">
    <property type="entry name" value="GGDEF"/>
    <property type="match status" value="1"/>
</dbReference>
<evidence type="ECO:0000259" key="1">
    <source>
        <dbReference type="PROSITE" id="PS50887"/>
    </source>
</evidence>
<dbReference type="GO" id="GO:0052621">
    <property type="term" value="F:diguanylate cyclase activity"/>
    <property type="evidence" value="ECO:0007669"/>
    <property type="project" value="TreeGrafter"/>
</dbReference>
<dbReference type="InterPro" id="IPR011990">
    <property type="entry name" value="TPR-like_helical_dom_sf"/>
</dbReference>
<dbReference type="PANTHER" id="PTHR45138:SF9">
    <property type="entry name" value="DIGUANYLATE CYCLASE DGCM-RELATED"/>
    <property type="match status" value="1"/>
</dbReference>
<evidence type="ECO:0000313" key="2">
    <source>
        <dbReference type="EMBL" id="RZU54410.1"/>
    </source>
</evidence>
<dbReference type="GO" id="GO:0005886">
    <property type="term" value="C:plasma membrane"/>
    <property type="evidence" value="ECO:0007669"/>
    <property type="project" value="TreeGrafter"/>
</dbReference>
<dbReference type="InterPro" id="IPR043128">
    <property type="entry name" value="Rev_trsase/Diguanyl_cyclase"/>
</dbReference>
<dbReference type="InterPro" id="IPR000160">
    <property type="entry name" value="GGDEF_dom"/>
</dbReference>
<dbReference type="RefSeq" id="WP_242625183.1">
    <property type="nucleotide sequence ID" value="NZ_SHKY01000001.1"/>
</dbReference>
<evidence type="ECO:0000313" key="3">
    <source>
        <dbReference type="Proteomes" id="UP000292564"/>
    </source>
</evidence>
<dbReference type="FunFam" id="3.30.70.270:FF:000001">
    <property type="entry name" value="Diguanylate cyclase domain protein"/>
    <property type="match status" value="1"/>
</dbReference>
<accession>A0A4Q7ZT72</accession>
<sequence>MGGSALDAEALSAALLAMEEEFISDAAAALAAAVELEQQATALGDDGLVMRARLCRARMGVRIGEITEVARVIYDVQQWAAEHGERRLEARAYAAGATIHQYSGDAAKMLEHSVSAVELLDETATVFMQVWHRARLGDALAETGAMDAARLRYRQAEEIARKTQQWELLGILFNNWASYEHECGDLVRAREVIGRMIANADAHGLALDPPTLHTVGEVQTANGEYAAAEQTMLTCITRYEAGFVEHVGDLAYYQLTLAQARRGLGDLVRAQESLDACRELGAELGLHALLVQVHKEQADLHAARGDNAAAFAELKVFFAAREGLRSREREAQAQARQAMFETTEAREQAERFREQARRDPLTGLHNRRYADEELLTLITQDPELTLAIADIDHFKRINDQLSHDTGDQVLIQVAHLLNIGLTAAVPHGFVARLGGEEFLLALPATPLTTATTILDDIRQAIGGHDWHDITGGLPVTVSIGAATADETSPPNQTATLAAADRNLYAAKRDGRNRVIAGTQSENPV</sequence>